<protein>
    <submittedName>
        <fullName evidence="2">Uncharacterized protein</fullName>
    </submittedName>
</protein>
<keyword evidence="1" id="KW-0812">Transmembrane</keyword>
<dbReference type="EMBL" id="FRAA01000001">
    <property type="protein sequence ID" value="SHJ60621.1"/>
    <property type="molecule type" value="Genomic_DNA"/>
</dbReference>
<keyword evidence="1" id="KW-0472">Membrane</keyword>
<evidence type="ECO:0000256" key="1">
    <source>
        <dbReference type="SAM" id="Phobius"/>
    </source>
</evidence>
<keyword evidence="1" id="KW-1133">Transmembrane helix</keyword>
<dbReference type="Proteomes" id="UP000184474">
    <property type="component" value="Unassembled WGS sequence"/>
</dbReference>
<name>A0A1M6KNZ8_REIAG</name>
<dbReference type="RefSeq" id="WP_073119349.1">
    <property type="nucleotide sequence ID" value="NZ_FRAA01000001.1"/>
</dbReference>
<organism evidence="2 3">
    <name type="scientific">Reichenbachiella agariperforans</name>
    <dbReference type="NCBI Taxonomy" id="156994"/>
    <lineage>
        <taxon>Bacteria</taxon>
        <taxon>Pseudomonadati</taxon>
        <taxon>Bacteroidota</taxon>
        <taxon>Cytophagia</taxon>
        <taxon>Cytophagales</taxon>
        <taxon>Reichenbachiellaceae</taxon>
        <taxon>Reichenbachiella</taxon>
    </lineage>
</organism>
<gene>
    <name evidence="2" type="ORF">SAMN04488028_101650</name>
</gene>
<dbReference type="AlphaFoldDB" id="A0A1M6KNZ8"/>
<proteinExistence type="predicted"/>
<feature type="transmembrane region" description="Helical" evidence="1">
    <location>
        <begin position="6"/>
        <end position="28"/>
    </location>
</feature>
<accession>A0A1M6KNZ8</accession>
<reference evidence="3" key="1">
    <citation type="submission" date="2016-11" db="EMBL/GenBank/DDBJ databases">
        <authorList>
            <person name="Varghese N."/>
            <person name="Submissions S."/>
        </authorList>
    </citation>
    <scope>NUCLEOTIDE SEQUENCE [LARGE SCALE GENOMIC DNA]</scope>
    <source>
        <strain evidence="3">DSM 26134</strain>
    </source>
</reference>
<evidence type="ECO:0000313" key="3">
    <source>
        <dbReference type="Proteomes" id="UP000184474"/>
    </source>
</evidence>
<sequence>MNTFAVMISISKILLAPLVGMTAFFAFWRKRQFETGVWKSVEFELPTIAVLSSEDHRSVPVWSFVQIMLRRYDHQGALLVDKRAAKYRALSIEPMADAEYFDQITTPTNLGAAYAYTNNPVIAMSESVAMFPEEDCFVIPKQKLYNEVRHHLAILTMDVVQPYWEESYWPVGGRFEALKGLKAIDVVLFTFSGSVPDFKFWRDKTLVFCHSEVVVAFLELDSMNDEEVKNVYYSTDGSEFVADRDTFESLFINLLF</sequence>
<evidence type="ECO:0000313" key="2">
    <source>
        <dbReference type="EMBL" id="SHJ60621.1"/>
    </source>
</evidence>
<keyword evidence="3" id="KW-1185">Reference proteome</keyword>
<dbReference type="STRING" id="156994.SAMN04488028_101650"/>